<dbReference type="HOGENOM" id="CLU_091083_2_0_1"/>
<sequence length="224" mass="25836">MEDLLVTSSSTLPHVPSVYTPCYCEENVYFLCKELWKAKVADSEGRDLFVVFISNADRQVPFWCQKSGKGADGLVVWDYHVICVQRSGEDSDSIQVWDLDSKLPFPVTLSRYINEAIRPLFPLNPKFRRLFRVVHAPIYLRSFASDRRHMKDNQGNWISSPPLYQPIIAKDGTVNNLDMFIGMNEENVHSNVEELIKGVFCQKFGVVMVETDLEDFFSRTQWQS</sequence>
<dbReference type="OMA" id="GWGTVYS"/>
<evidence type="ECO:0000259" key="9">
    <source>
        <dbReference type="Pfam" id="PF09764"/>
    </source>
</evidence>
<dbReference type="GO" id="GO:0070773">
    <property type="term" value="F:protein-N-terminal glutamine amidohydrolase activity"/>
    <property type="evidence" value="ECO:0000318"/>
    <property type="project" value="GO_Central"/>
</dbReference>
<protein>
    <recommendedName>
        <fullName evidence="4 8">Protein N-terminal glutamine amidohydrolase</fullName>
        <ecNumber evidence="3 8">3.5.1.122</ecNumber>
    </recommendedName>
    <alternativeName>
        <fullName evidence="6 8">Protein NH2-terminal glutamine deamidase</fullName>
    </alternativeName>
</protein>
<evidence type="ECO:0000256" key="7">
    <source>
        <dbReference type="ARBA" id="ARBA00048768"/>
    </source>
</evidence>
<keyword evidence="5 8" id="KW-0378">Hydrolase</keyword>
<dbReference type="Gene3D" id="3.10.620.10">
    <property type="entry name" value="Protein N-terminal glutamine amidohydrolase, alpha beta roll"/>
    <property type="match status" value="1"/>
</dbReference>
<organism evidence="10 11">
    <name type="scientific">Amborella trichopoda</name>
    <dbReference type="NCBI Taxonomy" id="13333"/>
    <lineage>
        <taxon>Eukaryota</taxon>
        <taxon>Viridiplantae</taxon>
        <taxon>Streptophyta</taxon>
        <taxon>Embryophyta</taxon>
        <taxon>Tracheophyta</taxon>
        <taxon>Spermatophyta</taxon>
        <taxon>Magnoliopsida</taxon>
        <taxon>Amborellales</taxon>
        <taxon>Amborellaceae</taxon>
        <taxon>Amborella</taxon>
    </lineage>
</organism>
<evidence type="ECO:0000256" key="2">
    <source>
        <dbReference type="ARBA" id="ARBA00011245"/>
    </source>
</evidence>
<evidence type="ECO:0000256" key="4">
    <source>
        <dbReference type="ARBA" id="ARBA00021247"/>
    </source>
</evidence>
<dbReference type="Pfam" id="PF09764">
    <property type="entry name" value="Nt_Gln_amidase"/>
    <property type="match status" value="1"/>
</dbReference>
<dbReference type="FunFam" id="3.10.620.10:FF:000001">
    <property type="entry name" value="Blast:Protein N-terminal glutamine amidohydrolase"/>
    <property type="match status" value="1"/>
</dbReference>
<dbReference type="GO" id="GO:0005634">
    <property type="term" value="C:nucleus"/>
    <property type="evidence" value="ECO:0000318"/>
    <property type="project" value="GO_Central"/>
</dbReference>
<dbReference type="InterPro" id="IPR039733">
    <property type="entry name" value="NTAQ1"/>
</dbReference>
<dbReference type="EMBL" id="KI394917">
    <property type="protein sequence ID" value="ERN00280.1"/>
    <property type="molecule type" value="Genomic_DNA"/>
</dbReference>
<feature type="domain" description="Protein N-terminal glutamine amidohydrolase alpha beta roll" evidence="9">
    <location>
        <begin position="19"/>
        <end position="217"/>
    </location>
</feature>
<proteinExistence type="inferred from homology"/>
<evidence type="ECO:0000256" key="8">
    <source>
        <dbReference type="RuleBase" id="RU367082"/>
    </source>
</evidence>
<keyword evidence="11" id="KW-1185">Reference proteome</keyword>
<dbReference type="AlphaFoldDB" id="W1P009"/>
<evidence type="ECO:0000313" key="11">
    <source>
        <dbReference type="Proteomes" id="UP000017836"/>
    </source>
</evidence>
<dbReference type="EC" id="3.5.1.122" evidence="3 8"/>
<evidence type="ECO:0000256" key="1">
    <source>
        <dbReference type="ARBA" id="ARBA00008985"/>
    </source>
</evidence>
<dbReference type="eggNOG" id="KOG3261">
    <property type="taxonomic scope" value="Eukaryota"/>
</dbReference>
<comment type="catalytic activity">
    <reaction evidence="7 8">
        <text>N-terminal L-glutaminyl-[protein] + H2O = N-terminal L-glutamyl-[protein] + NH4(+)</text>
        <dbReference type="Rhea" id="RHEA:50680"/>
        <dbReference type="Rhea" id="RHEA-COMP:12668"/>
        <dbReference type="Rhea" id="RHEA-COMP:12777"/>
        <dbReference type="ChEBI" id="CHEBI:15377"/>
        <dbReference type="ChEBI" id="CHEBI:28938"/>
        <dbReference type="ChEBI" id="CHEBI:64721"/>
        <dbReference type="ChEBI" id="CHEBI:64722"/>
        <dbReference type="EC" id="3.5.1.122"/>
    </reaction>
</comment>
<dbReference type="GO" id="GO:0005829">
    <property type="term" value="C:cytosol"/>
    <property type="evidence" value="ECO:0000318"/>
    <property type="project" value="GO_Central"/>
</dbReference>
<dbReference type="Gramene" id="ERN00280">
    <property type="protein sequence ID" value="ERN00280"/>
    <property type="gene ID" value="AMTR_s00107p00024990"/>
</dbReference>
<evidence type="ECO:0000256" key="3">
    <source>
        <dbReference type="ARBA" id="ARBA00012718"/>
    </source>
</evidence>
<dbReference type="InterPro" id="IPR037132">
    <property type="entry name" value="N_Gln_amidohydro_ab_roll_sf"/>
</dbReference>
<dbReference type="GO" id="GO:1901183">
    <property type="term" value="P:positive regulation of camalexin biosynthetic process"/>
    <property type="evidence" value="ECO:0007669"/>
    <property type="project" value="EnsemblPlants"/>
</dbReference>
<dbReference type="GO" id="GO:0042742">
    <property type="term" value="P:defense response to bacterium"/>
    <property type="evidence" value="ECO:0007669"/>
    <property type="project" value="EnsemblPlants"/>
</dbReference>
<dbReference type="GO" id="GO:0008418">
    <property type="term" value="F:protein-N-terminal asparagine amidohydrolase activity"/>
    <property type="evidence" value="ECO:0007669"/>
    <property type="project" value="UniProtKB-UniRule"/>
</dbReference>
<dbReference type="STRING" id="13333.W1P009"/>
<comment type="subunit">
    <text evidence="2 8">Monomer.</text>
</comment>
<evidence type="ECO:0000313" key="10">
    <source>
        <dbReference type="EMBL" id="ERN00280.1"/>
    </source>
</evidence>
<dbReference type="Proteomes" id="UP000017836">
    <property type="component" value="Unassembled WGS sequence"/>
</dbReference>
<evidence type="ECO:0000256" key="6">
    <source>
        <dbReference type="ARBA" id="ARBA00029677"/>
    </source>
</evidence>
<evidence type="ECO:0000256" key="5">
    <source>
        <dbReference type="ARBA" id="ARBA00022801"/>
    </source>
</evidence>
<dbReference type="InterPro" id="IPR023128">
    <property type="entry name" value="Prot_N_Gln_amidohydro_ab_roll"/>
</dbReference>
<reference evidence="11" key="1">
    <citation type="journal article" date="2013" name="Science">
        <title>The Amborella genome and the evolution of flowering plants.</title>
        <authorList>
            <consortium name="Amborella Genome Project"/>
        </authorList>
    </citation>
    <scope>NUCLEOTIDE SEQUENCE [LARGE SCALE GENOMIC DNA]</scope>
</reference>
<accession>W1P009</accession>
<gene>
    <name evidence="10" type="ORF">AMTR_s00107p00024990</name>
</gene>
<dbReference type="PANTHER" id="PTHR13035:SF0">
    <property type="entry name" value="PROTEIN N-TERMINAL GLUTAMINE AMIDOHYDROLASE"/>
    <property type="match status" value="1"/>
</dbReference>
<comment type="function">
    <text evidence="8">Mediates the side-chain deamidation of N-terminal glutamine residues to glutamate, an important step in N-end rule pathway of protein degradation. Conversion of the resulting N-terminal glutamine to glutamate renders the protein susceptible to arginylation, polyubiquitination and degradation as specified by the N-end rule. Does not act on substrates with internal or C-terminal glutamine and does not act on non-glutamine residues in any position.</text>
</comment>
<dbReference type="PANTHER" id="PTHR13035">
    <property type="entry name" value="PROTEIN N-TERMINAL GLUTAMINE AMIDOHYDROLASE"/>
    <property type="match status" value="1"/>
</dbReference>
<comment type="similarity">
    <text evidence="1 8">Belongs to the NTAQ1 family.</text>
</comment>
<name>W1P009_AMBTC</name>